<gene>
    <name evidence="4" type="ORF">Pme01_19170</name>
</gene>
<protein>
    <recommendedName>
        <fullName evidence="3">Prepilin type IV endopeptidase peptidase domain-containing protein</fullName>
    </recommendedName>
</protein>
<accession>A0A8J3TJ20</accession>
<keyword evidence="2" id="KW-0472">Membrane</keyword>
<organism evidence="4 5">
    <name type="scientific">Planosporangium mesophilum</name>
    <dbReference type="NCBI Taxonomy" id="689768"/>
    <lineage>
        <taxon>Bacteria</taxon>
        <taxon>Bacillati</taxon>
        <taxon>Actinomycetota</taxon>
        <taxon>Actinomycetes</taxon>
        <taxon>Micromonosporales</taxon>
        <taxon>Micromonosporaceae</taxon>
        <taxon>Planosporangium</taxon>
    </lineage>
</organism>
<dbReference type="PANTHER" id="PTHR30487:SF0">
    <property type="entry name" value="PREPILIN LEADER PEPTIDASE_N-METHYLTRANSFERASE-RELATED"/>
    <property type="match status" value="1"/>
</dbReference>
<evidence type="ECO:0000256" key="2">
    <source>
        <dbReference type="SAM" id="Phobius"/>
    </source>
</evidence>
<name>A0A8J3TJ20_9ACTN</name>
<feature type="transmembrane region" description="Helical" evidence="2">
    <location>
        <begin position="147"/>
        <end position="172"/>
    </location>
</feature>
<feature type="transmembrane region" description="Helical" evidence="2">
    <location>
        <begin position="82"/>
        <end position="100"/>
    </location>
</feature>
<evidence type="ECO:0000313" key="5">
    <source>
        <dbReference type="Proteomes" id="UP000599074"/>
    </source>
</evidence>
<dbReference type="Pfam" id="PF01478">
    <property type="entry name" value="Peptidase_A24"/>
    <property type="match status" value="1"/>
</dbReference>
<dbReference type="EMBL" id="BOON01000017">
    <property type="protein sequence ID" value="GII22320.1"/>
    <property type="molecule type" value="Genomic_DNA"/>
</dbReference>
<dbReference type="GO" id="GO:0006465">
    <property type="term" value="P:signal peptide processing"/>
    <property type="evidence" value="ECO:0007669"/>
    <property type="project" value="TreeGrafter"/>
</dbReference>
<evidence type="ECO:0000259" key="3">
    <source>
        <dbReference type="Pfam" id="PF01478"/>
    </source>
</evidence>
<dbReference type="Proteomes" id="UP000599074">
    <property type="component" value="Unassembled WGS sequence"/>
</dbReference>
<dbReference type="RefSeq" id="WP_168113703.1">
    <property type="nucleotide sequence ID" value="NZ_BOON01000017.1"/>
</dbReference>
<keyword evidence="2" id="KW-0812">Transmembrane</keyword>
<feature type="transmembrane region" description="Helical" evidence="2">
    <location>
        <begin position="184"/>
        <end position="201"/>
    </location>
</feature>
<comment type="caution">
    <text evidence="4">The sequence shown here is derived from an EMBL/GenBank/DDBJ whole genome shotgun (WGS) entry which is preliminary data.</text>
</comment>
<dbReference type="PANTHER" id="PTHR30487">
    <property type="entry name" value="TYPE 4 PREPILIN-LIKE PROTEINS LEADER PEPTIDE-PROCESSING ENZYME"/>
    <property type="match status" value="1"/>
</dbReference>
<sequence length="204" mass="20288">MLRVLLAAATGAAAGPLLRTWVSAYARPPATGLVSAIAAGVFALLAWRIPAVPALAAFGWVGCVGIVAGFVDAALHRLPDRLTGLAFTGALVLLAADALAGGRAGALGRAVLSGAALAAFYAALVVANPVGMGAGDAKLALSLGTVLGWLGPTVTFLGALTGLALASVYAMILLASRRISRGDHLAHGPFMLLGALFAIVVRDS</sequence>
<dbReference type="Gene3D" id="1.20.120.1220">
    <property type="match status" value="1"/>
</dbReference>
<feature type="transmembrane region" description="Helical" evidence="2">
    <location>
        <begin position="107"/>
        <end position="127"/>
    </location>
</feature>
<evidence type="ECO:0000313" key="4">
    <source>
        <dbReference type="EMBL" id="GII22320.1"/>
    </source>
</evidence>
<keyword evidence="5" id="KW-1185">Reference proteome</keyword>
<dbReference type="AlphaFoldDB" id="A0A8J3TJ20"/>
<keyword evidence="2" id="KW-1133">Transmembrane helix</keyword>
<feature type="transmembrane region" description="Helical" evidence="2">
    <location>
        <begin position="29"/>
        <end position="47"/>
    </location>
</feature>
<evidence type="ECO:0000256" key="1">
    <source>
        <dbReference type="ARBA" id="ARBA00005801"/>
    </source>
</evidence>
<comment type="similarity">
    <text evidence="1">Belongs to the peptidase A24 family.</text>
</comment>
<dbReference type="InterPro" id="IPR050882">
    <property type="entry name" value="Prepilin_peptidase/N-MTase"/>
</dbReference>
<reference evidence="4" key="1">
    <citation type="submission" date="2021-01" db="EMBL/GenBank/DDBJ databases">
        <title>Whole genome shotgun sequence of Planosporangium mesophilum NBRC 109066.</title>
        <authorList>
            <person name="Komaki H."/>
            <person name="Tamura T."/>
        </authorList>
    </citation>
    <scope>NUCLEOTIDE SEQUENCE</scope>
    <source>
        <strain evidence="4">NBRC 109066</strain>
    </source>
</reference>
<feature type="domain" description="Prepilin type IV endopeptidase peptidase" evidence="3">
    <location>
        <begin position="63"/>
        <end position="166"/>
    </location>
</feature>
<proteinExistence type="inferred from homology"/>
<feature type="transmembrane region" description="Helical" evidence="2">
    <location>
        <begin position="54"/>
        <end position="76"/>
    </location>
</feature>
<dbReference type="InterPro" id="IPR000045">
    <property type="entry name" value="Prepilin_IV_endopep_pep"/>
</dbReference>
<dbReference type="GO" id="GO:0004190">
    <property type="term" value="F:aspartic-type endopeptidase activity"/>
    <property type="evidence" value="ECO:0007669"/>
    <property type="project" value="InterPro"/>
</dbReference>
<dbReference type="GO" id="GO:0005886">
    <property type="term" value="C:plasma membrane"/>
    <property type="evidence" value="ECO:0007669"/>
    <property type="project" value="TreeGrafter"/>
</dbReference>